<evidence type="ECO:0000313" key="2">
    <source>
        <dbReference type="Proteomes" id="UP001497623"/>
    </source>
</evidence>
<keyword evidence="2" id="KW-1185">Reference proteome</keyword>
<dbReference type="AlphaFoldDB" id="A0AAV2S993"/>
<proteinExistence type="predicted"/>
<organism evidence="1 2">
    <name type="scientific">Meganyctiphanes norvegica</name>
    <name type="common">Northern krill</name>
    <name type="synonym">Thysanopoda norvegica</name>
    <dbReference type="NCBI Taxonomy" id="48144"/>
    <lineage>
        <taxon>Eukaryota</taxon>
        <taxon>Metazoa</taxon>
        <taxon>Ecdysozoa</taxon>
        <taxon>Arthropoda</taxon>
        <taxon>Crustacea</taxon>
        <taxon>Multicrustacea</taxon>
        <taxon>Malacostraca</taxon>
        <taxon>Eumalacostraca</taxon>
        <taxon>Eucarida</taxon>
        <taxon>Euphausiacea</taxon>
        <taxon>Euphausiidae</taxon>
        <taxon>Meganyctiphanes</taxon>
    </lineage>
</organism>
<feature type="non-terminal residue" evidence="1">
    <location>
        <position position="143"/>
    </location>
</feature>
<comment type="caution">
    <text evidence="1">The sequence shown here is derived from an EMBL/GenBank/DDBJ whole genome shotgun (WGS) entry which is preliminary data.</text>
</comment>
<reference evidence="1 2" key="1">
    <citation type="submission" date="2024-05" db="EMBL/GenBank/DDBJ databases">
        <authorList>
            <person name="Wallberg A."/>
        </authorList>
    </citation>
    <scope>NUCLEOTIDE SEQUENCE [LARGE SCALE GENOMIC DNA]</scope>
</reference>
<protein>
    <submittedName>
        <fullName evidence="1">Uncharacterized protein</fullName>
    </submittedName>
</protein>
<gene>
    <name evidence="1" type="ORF">MNOR_LOCUS33446</name>
</gene>
<name>A0AAV2S993_MEGNR</name>
<accession>A0AAV2S993</accession>
<evidence type="ECO:0000313" key="1">
    <source>
        <dbReference type="EMBL" id="CAL4166413.1"/>
    </source>
</evidence>
<dbReference type="EMBL" id="CAXKWB010048245">
    <property type="protein sequence ID" value="CAL4166413.1"/>
    <property type="molecule type" value="Genomic_DNA"/>
</dbReference>
<feature type="non-terminal residue" evidence="1">
    <location>
        <position position="1"/>
    </location>
</feature>
<dbReference type="Proteomes" id="UP001497623">
    <property type="component" value="Unassembled WGS sequence"/>
</dbReference>
<sequence length="143" mass="15907">IVLNSLKQNLSPGTCSSVIEYDDVIILAPTPHVVFLTLNQGSTILGSLHIRLDGQPRRAQQFLELSTGRSGRGSYRNASITKRNTSTENLYCEGYINAFGKKETCALYKVEEKWTGKEQCPEGIVFGSRSENSSSFWIVTKEE</sequence>